<proteinExistence type="predicted"/>
<dbReference type="GO" id="GO:0003677">
    <property type="term" value="F:DNA binding"/>
    <property type="evidence" value="ECO:0007669"/>
    <property type="project" value="UniProtKB-KW"/>
</dbReference>
<keyword evidence="5" id="KW-0238">DNA-binding</keyword>
<reference evidence="5 6" key="1">
    <citation type="submission" date="2014-09" db="EMBL/GenBank/DDBJ databases">
        <title>Complete Genome Sequence of the Embu Virus Strain SPAn 880.</title>
        <authorList>
            <person name="Ibrahim M.S."/>
            <person name="Antwerpen M.H."/>
            <person name="Georgi E."/>
            <person name="Vette P."/>
            <person name="Zoeller G."/>
            <person name="Meyer H."/>
        </authorList>
    </citation>
    <scope>NUCLEOTIDE SEQUENCE [LARGE SCALE GENOMIC DNA]</scope>
    <source>
        <strain evidence="5">SPAn880</strain>
    </source>
</reference>
<evidence type="ECO:0000313" key="5">
    <source>
        <dbReference type="EMBL" id="AIT70694.1"/>
    </source>
</evidence>
<dbReference type="GO" id="GO:0005198">
    <property type="term" value="F:structural molecule activity"/>
    <property type="evidence" value="ECO:0007669"/>
    <property type="project" value="InterPro"/>
</dbReference>
<keyword evidence="4" id="KW-0946">Virion</keyword>
<comment type="function">
    <text evidence="1">Major core structural protein.</text>
</comment>
<evidence type="ECO:0000256" key="1">
    <source>
        <dbReference type="ARBA" id="ARBA00002131"/>
    </source>
</evidence>
<dbReference type="GO" id="GO:0019028">
    <property type="term" value="C:viral capsid"/>
    <property type="evidence" value="ECO:0007669"/>
    <property type="project" value="InterPro"/>
</dbReference>
<accession>A0A097IVT9</accession>
<gene>
    <name evidence="5" type="primary">79</name>
</gene>
<dbReference type="EMBL" id="KM595078">
    <property type="protein sequence ID" value="AIT70694.1"/>
    <property type="molecule type" value="Genomic_DNA"/>
</dbReference>
<evidence type="ECO:0000256" key="3">
    <source>
        <dbReference type="ARBA" id="ARBA00021791"/>
    </source>
</evidence>
<dbReference type="InterPro" id="IPR007586">
    <property type="entry name" value="VP8_pox_nuc-bd"/>
</dbReference>
<organism evidence="5 6">
    <name type="scientific">Cotia virus</name>
    <dbReference type="NCBI Taxonomy" id="39444"/>
    <lineage>
        <taxon>Viruses</taxon>
        <taxon>Varidnaviria</taxon>
        <taxon>Bamfordvirae</taxon>
        <taxon>Nucleocytoviricota</taxon>
        <taxon>Pokkesviricetes</taxon>
        <taxon>Chitovirales</taxon>
        <taxon>Poxviridae</taxon>
        <taxon>Chordopoxvirinae</taxon>
        <taxon>Oryzopoxvirus</taxon>
        <taxon>Oryzopoxvirus cotia</taxon>
    </lineage>
</organism>
<evidence type="ECO:0000256" key="4">
    <source>
        <dbReference type="ARBA" id="ARBA00022844"/>
    </source>
</evidence>
<comment type="subcellular location">
    <subcellularLocation>
        <location evidence="2">Virion</location>
    </subcellularLocation>
</comment>
<evidence type="ECO:0000313" key="6">
    <source>
        <dbReference type="Proteomes" id="UP000121784"/>
    </source>
</evidence>
<name>A0A097IVT9_9POXV</name>
<dbReference type="Pfam" id="PF04498">
    <property type="entry name" value="Pox_VP8_L4R"/>
    <property type="match status" value="1"/>
</dbReference>
<evidence type="ECO:0000256" key="2">
    <source>
        <dbReference type="ARBA" id="ARBA00004328"/>
    </source>
</evidence>
<dbReference type="Proteomes" id="UP000121784">
    <property type="component" value="Segment"/>
</dbReference>
<sequence length="253" mass="29101">MSLILENLFDDDVLFYAGSIKDMSDNDIENMWAGAKIKYPRSFLSIFNIIPRNVTKYELELVQNDNITGAVFTTAFNIKKNLGITDDKLTIEAIENYYLDPNNDVLTLMTNNTTLDGITPRKKSRRNKNPVLFRQGSVPLFFIFESRKRVDIYRENMNKQNDNSYVQIDDNIALISKYSNMTLLDVHSPSASMKLNAVYGFTHKNELKKLSTNKEIDEYSKKTLQEPVRLNDFTGLFDCIKKNIPLTSIPVVE</sequence>
<protein>
    <recommendedName>
        <fullName evidence="3">Core protein VP8</fullName>
    </recommendedName>
</protein>